<dbReference type="SUPFAM" id="SSF53649">
    <property type="entry name" value="Alkaline phosphatase-like"/>
    <property type="match status" value="1"/>
</dbReference>
<dbReference type="InterPro" id="IPR017850">
    <property type="entry name" value="Alkaline_phosphatase_core_sf"/>
</dbReference>
<accession>A0ABU9AZR7</accession>
<keyword evidence="2" id="KW-0255">Endonuclease</keyword>
<dbReference type="EMBL" id="JBBUKT010000010">
    <property type="protein sequence ID" value="MEK7953274.1"/>
    <property type="molecule type" value="Genomic_DNA"/>
</dbReference>
<sequence length="803" mass="89962">MISRITARVRWLRRVLNRTRLASRLLGVRRPSGEAEHPGLIILQIDGLSRNQFERAIADGNLPFLAKLMRRGHFTLENFYSGVPSTTPAVQGEIFYGVRAAVPGFQFLHRASGQVMRMYEAESAAVIEDELCRRGEKPLLEGGCGYSNIYRAGSTLSRYCSQDLASAEIIRRVNPLKWLILGVVYLPKILRMAGLAVLEFVIALADAVKGLYERENVLTELFFVPARVVVCILLREAIRFRILLDIERGAPVIHGNFLGYDEQSHRRGPGSAFAHWTLKGIDSAIRDIFRAGDHSDYRDYEVIVHSDHGQEHTIPYERKHGRDLHAAVTEVFSTGSLAGVEVWSRRPAELLGNTVGRFRNLVGMQSEGVEDGSPHPERQIIVTAMGPVGHLYLPQDPGAAELEKYALDLVKAAGIPLVLLPQPDGGVKAFNGRGEWSLPGDADKVLGASHPFLEEVTRDLVTLCFHPNAGDIVISGWDPEGQPLSFPMENGAHCGPGFEETRGFLLVPDRIRRWHHARMPATGTRVRGEDLRRIALHFLGRDGTREERVAERLRTGRELPLRVMTYNIHSCVGLDGKIRPERVARVINHFDPDIIAVQEVDCHRLRSRGLDQAQLIADHLRMTHVFHAMFEEQSERYGIALFSRHPFTKIRADFLTEADPRVFREARGAIWVKVEPEGGKPFHFINTHFGLGRNERMRQAEELVSERWLGSVPPDQPVVIAGDFNSGPRSRALQPLRQRFRDVQLAAPGHVPVPTFSSLCPVVRIDHVFVSEHFAVEGVDQPLSPVARIASDHLPLCAELILR</sequence>
<keyword evidence="2" id="KW-0540">Nuclease</keyword>
<organism evidence="2 3">
    <name type="scientific">Luteolibacter soli</name>
    <dbReference type="NCBI Taxonomy" id="3135280"/>
    <lineage>
        <taxon>Bacteria</taxon>
        <taxon>Pseudomonadati</taxon>
        <taxon>Verrucomicrobiota</taxon>
        <taxon>Verrucomicrobiia</taxon>
        <taxon>Verrucomicrobiales</taxon>
        <taxon>Verrucomicrobiaceae</taxon>
        <taxon>Luteolibacter</taxon>
    </lineage>
</organism>
<dbReference type="RefSeq" id="WP_341407038.1">
    <property type="nucleotide sequence ID" value="NZ_JBBUKT010000010.1"/>
</dbReference>
<proteinExistence type="predicted"/>
<dbReference type="Pfam" id="PF01663">
    <property type="entry name" value="Phosphodiest"/>
    <property type="match status" value="1"/>
</dbReference>
<evidence type="ECO:0000259" key="1">
    <source>
        <dbReference type="Pfam" id="PF03372"/>
    </source>
</evidence>
<dbReference type="Proteomes" id="UP001371305">
    <property type="component" value="Unassembled WGS sequence"/>
</dbReference>
<dbReference type="Gene3D" id="3.60.10.10">
    <property type="entry name" value="Endonuclease/exonuclease/phosphatase"/>
    <property type="match status" value="1"/>
</dbReference>
<dbReference type="InterPro" id="IPR036691">
    <property type="entry name" value="Endo/exonu/phosph_ase_sf"/>
</dbReference>
<dbReference type="Gene3D" id="3.40.720.10">
    <property type="entry name" value="Alkaline Phosphatase, subunit A"/>
    <property type="match status" value="2"/>
</dbReference>
<keyword evidence="2" id="KW-0378">Hydrolase</keyword>
<dbReference type="InterPro" id="IPR005135">
    <property type="entry name" value="Endo/exonuclease/phosphatase"/>
</dbReference>
<feature type="domain" description="Endonuclease/exonuclease/phosphatase" evidence="1">
    <location>
        <begin position="564"/>
        <end position="793"/>
    </location>
</feature>
<dbReference type="PANTHER" id="PTHR14859:SF15">
    <property type="entry name" value="ENDONUCLEASE_EXONUCLEASE_PHOSPHATASE DOMAIN-CONTAINING PROTEIN"/>
    <property type="match status" value="1"/>
</dbReference>
<evidence type="ECO:0000313" key="3">
    <source>
        <dbReference type="Proteomes" id="UP001371305"/>
    </source>
</evidence>
<reference evidence="2 3" key="1">
    <citation type="submission" date="2024-04" db="EMBL/GenBank/DDBJ databases">
        <title>Luteolibacter sp. isolated from soil.</title>
        <authorList>
            <person name="An J."/>
        </authorList>
    </citation>
    <scope>NUCLEOTIDE SEQUENCE [LARGE SCALE GENOMIC DNA]</scope>
    <source>
        <strain evidence="2 3">Y139</strain>
    </source>
</reference>
<gene>
    <name evidence="2" type="ORF">WKV53_22360</name>
</gene>
<protein>
    <submittedName>
        <fullName evidence="2">Endonuclease/exonuclease/phosphatase family protein</fullName>
    </submittedName>
</protein>
<evidence type="ECO:0000313" key="2">
    <source>
        <dbReference type="EMBL" id="MEK7953274.1"/>
    </source>
</evidence>
<dbReference type="SUPFAM" id="SSF56219">
    <property type="entry name" value="DNase I-like"/>
    <property type="match status" value="1"/>
</dbReference>
<dbReference type="GO" id="GO:0004519">
    <property type="term" value="F:endonuclease activity"/>
    <property type="evidence" value="ECO:0007669"/>
    <property type="project" value="UniProtKB-KW"/>
</dbReference>
<dbReference type="InterPro" id="IPR002591">
    <property type="entry name" value="Phosphodiest/P_Trfase"/>
</dbReference>
<dbReference type="Pfam" id="PF03372">
    <property type="entry name" value="Exo_endo_phos"/>
    <property type="match status" value="1"/>
</dbReference>
<dbReference type="PANTHER" id="PTHR14859">
    <property type="entry name" value="CALCOFLUOR WHITE HYPERSENSITIVE PROTEIN PRECURSOR"/>
    <property type="match status" value="1"/>
</dbReference>
<keyword evidence="3" id="KW-1185">Reference proteome</keyword>
<dbReference type="InterPro" id="IPR051916">
    <property type="entry name" value="GPI-anchor_lipid_remodeler"/>
</dbReference>
<comment type="caution">
    <text evidence="2">The sequence shown here is derived from an EMBL/GenBank/DDBJ whole genome shotgun (WGS) entry which is preliminary data.</text>
</comment>
<name>A0ABU9AZR7_9BACT</name>